<keyword evidence="6 8" id="KW-0472">Membrane</keyword>
<name>A0A835SD12_CHLIN</name>
<evidence type="ECO:0000256" key="8">
    <source>
        <dbReference type="SAM" id="Phobius"/>
    </source>
</evidence>
<dbReference type="SUPFAM" id="SSF103473">
    <property type="entry name" value="MFS general substrate transporter"/>
    <property type="match status" value="1"/>
</dbReference>
<feature type="compositionally biased region" description="Low complexity" evidence="7">
    <location>
        <begin position="680"/>
        <end position="689"/>
    </location>
</feature>
<evidence type="ECO:0000256" key="1">
    <source>
        <dbReference type="ARBA" id="ARBA00004141"/>
    </source>
</evidence>
<feature type="transmembrane region" description="Helical" evidence="8">
    <location>
        <begin position="550"/>
        <end position="572"/>
    </location>
</feature>
<sequence>MPNYVPLQTETEEPGVSHRGTSTSHGIVPASRRLVGRARAHASNTWSAWKSQPNSSELVAIALVYLVQGVTDLAALAQKYLLKDELHASPAQVAFLISAGNLPWAIKPVIGLVSDTLPLWGYRRKSYLIASGLAGAAGWLALAAPAAWGGAGSMGGVLGLILVVSAASAVSDVVVDSMVVERARREAQADSGSLQSLCWAAYAVGQIGSAWFSGSLVERLGPRPVFALTALLPLLVVLVGAGVRESRGPGVLELLRRLSDDRREEGSSSGVLAPPATAGSMQRFDAGKELQLGEVRGSCAEGRSSLSLPVSESGSDSDRGLATSGDEAGAAAAGPCGGGRGGGDRRRKGRSRSGRRRVREQQQPLLQPDSVAANAGLGAAAGTGVAASGSASSFVDGRGGGDDGCSSGGGSSSSSSTGGRGLLLACATLCDSLRVTSLALWGTMRRREVAGPVLFLFLSSATPAADDAMFFFMTAPSPTGLGFSATFLGDVALAVAVASLVGVGVYHAFLRRLPLRRVLLWGSLLAAACQASSLVLATRANVALGLPDHLFALGDSVLVSVIQNVLFMPTMVLSARLCPPGLEATLFAGLMSVGNIATGLRYFGGALLTQLLGVTATDFRNLPLLLGLCSVALVLPLPLLVLVPASLDQDREEQQGQGQAAGGGVAGFGGGGGGGVKMPESSGSEASLAGGAGGREEAQLGIGGDAELGLGLRGGAGVLQERRHAVH</sequence>
<feature type="region of interest" description="Disordered" evidence="7">
    <location>
        <begin position="1"/>
        <end position="25"/>
    </location>
</feature>
<gene>
    <name evidence="9" type="ORF">HXX76_015420</name>
</gene>
<dbReference type="OrthoDB" id="547072at2759"/>
<protein>
    <submittedName>
        <fullName evidence="9">Uncharacterized protein</fullName>
    </submittedName>
</protein>
<feature type="transmembrane region" description="Helical" evidence="8">
    <location>
        <begin position="154"/>
        <end position="175"/>
    </location>
</feature>
<feature type="compositionally biased region" description="Basic residues" evidence="7">
    <location>
        <begin position="345"/>
        <end position="358"/>
    </location>
</feature>
<accession>A0A835SD12</accession>
<dbReference type="NCBIfam" id="TIGR00788">
    <property type="entry name" value="fbt"/>
    <property type="match status" value="1"/>
</dbReference>
<keyword evidence="5 8" id="KW-1133">Transmembrane helix</keyword>
<feature type="compositionally biased region" description="Gly residues" evidence="7">
    <location>
        <begin position="402"/>
        <end position="411"/>
    </location>
</feature>
<feature type="region of interest" description="Disordered" evidence="7">
    <location>
        <begin position="399"/>
        <end position="418"/>
    </location>
</feature>
<evidence type="ECO:0000256" key="6">
    <source>
        <dbReference type="ARBA" id="ARBA00023136"/>
    </source>
</evidence>
<feature type="transmembrane region" description="Helical" evidence="8">
    <location>
        <begin position="58"/>
        <end position="77"/>
    </location>
</feature>
<dbReference type="AlphaFoldDB" id="A0A835SD12"/>
<dbReference type="Pfam" id="PF03092">
    <property type="entry name" value="BT1"/>
    <property type="match status" value="1"/>
</dbReference>
<dbReference type="PANTHER" id="PTHR31585:SF0">
    <property type="entry name" value="FOLATE-BIOPTERIN TRANSPORTER 1, CHLOROPLASTIC"/>
    <property type="match status" value="1"/>
</dbReference>
<organism evidence="9 10">
    <name type="scientific">Chlamydomonas incerta</name>
    <dbReference type="NCBI Taxonomy" id="51695"/>
    <lineage>
        <taxon>Eukaryota</taxon>
        <taxon>Viridiplantae</taxon>
        <taxon>Chlorophyta</taxon>
        <taxon>core chlorophytes</taxon>
        <taxon>Chlorophyceae</taxon>
        <taxon>CS clade</taxon>
        <taxon>Chlamydomonadales</taxon>
        <taxon>Chlamydomonadaceae</taxon>
        <taxon>Chlamydomonas</taxon>
    </lineage>
</organism>
<keyword evidence="4 8" id="KW-0812">Transmembrane</keyword>
<feature type="transmembrane region" description="Helical" evidence="8">
    <location>
        <begin position="518"/>
        <end position="538"/>
    </location>
</feature>
<evidence type="ECO:0000256" key="2">
    <source>
        <dbReference type="ARBA" id="ARBA00007015"/>
    </source>
</evidence>
<comment type="caution">
    <text evidence="9">The sequence shown here is derived from an EMBL/GenBank/DDBJ whole genome shotgun (WGS) entry which is preliminary data.</text>
</comment>
<comment type="similarity">
    <text evidence="2">Belongs to the major facilitator superfamily. Folate-biopterin transporter (TC 2.A.71) family.</text>
</comment>
<evidence type="ECO:0000313" key="10">
    <source>
        <dbReference type="Proteomes" id="UP000650467"/>
    </source>
</evidence>
<keyword evidence="3" id="KW-0813">Transport</keyword>
<evidence type="ECO:0000313" key="9">
    <source>
        <dbReference type="EMBL" id="KAG2423271.1"/>
    </source>
</evidence>
<dbReference type="InterPro" id="IPR036259">
    <property type="entry name" value="MFS_trans_sf"/>
</dbReference>
<evidence type="ECO:0000256" key="4">
    <source>
        <dbReference type="ARBA" id="ARBA00022692"/>
    </source>
</evidence>
<evidence type="ECO:0000256" key="3">
    <source>
        <dbReference type="ARBA" id="ARBA00022448"/>
    </source>
</evidence>
<feature type="compositionally biased region" description="Low complexity" evidence="7">
    <location>
        <begin position="304"/>
        <end position="314"/>
    </location>
</feature>
<feature type="region of interest" description="Disordered" evidence="7">
    <location>
        <begin position="303"/>
        <end position="370"/>
    </location>
</feature>
<comment type="subcellular location">
    <subcellularLocation>
        <location evidence="1">Membrane</location>
        <topology evidence="1">Multi-pass membrane protein</topology>
    </subcellularLocation>
</comment>
<feature type="transmembrane region" description="Helical" evidence="8">
    <location>
        <begin position="481"/>
        <end position="506"/>
    </location>
</feature>
<dbReference type="EMBL" id="JAEHOC010000082">
    <property type="protein sequence ID" value="KAG2423271.1"/>
    <property type="molecule type" value="Genomic_DNA"/>
</dbReference>
<dbReference type="Proteomes" id="UP000650467">
    <property type="component" value="Unassembled WGS sequence"/>
</dbReference>
<feature type="region of interest" description="Disordered" evidence="7">
    <location>
        <begin position="672"/>
        <end position="691"/>
    </location>
</feature>
<feature type="transmembrane region" description="Helical" evidence="8">
    <location>
        <begin position="127"/>
        <end position="148"/>
    </location>
</feature>
<feature type="transmembrane region" description="Helical" evidence="8">
    <location>
        <begin position="453"/>
        <end position="475"/>
    </location>
</feature>
<dbReference type="InterPro" id="IPR039309">
    <property type="entry name" value="BT1"/>
</dbReference>
<feature type="transmembrane region" description="Helical" evidence="8">
    <location>
        <begin position="584"/>
        <end position="604"/>
    </location>
</feature>
<dbReference type="InterPro" id="IPR004324">
    <property type="entry name" value="FBT"/>
</dbReference>
<evidence type="ECO:0000256" key="7">
    <source>
        <dbReference type="SAM" id="MobiDB-lite"/>
    </source>
</evidence>
<dbReference type="Gene3D" id="1.20.1250.20">
    <property type="entry name" value="MFS general substrate transporter like domains"/>
    <property type="match status" value="1"/>
</dbReference>
<feature type="transmembrane region" description="Helical" evidence="8">
    <location>
        <begin position="624"/>
        <end position="647"/>
    </location>
</feature>
<evidence type="ECO:0000256" key="5">
    <source>
        <dbReference type="ARBA" id="ARBA00022989"/>
    </source>
</evidence>
<keyword evidence="10" id="KW-1185">Reference proteome</keyword>
<dbReference type="PANTHER" id="PTHR31585">
    <property type="entry name" value="FOLATE-BIOPTERIN TRANSPORTER 1, CHLOROPLASTIC"/>
    <property type="match status" value="1"/>
</dbReference>
<reference evidence="9" key="1">
    <citation type="journal article" date="2020" name="bioRxiv">
        <title>Comparative genomics of Chlamydomonas.</title>
        <authorList>
            <person name="Craig R.J."/>
            <person name="Hasan A.R."/>
            <person name="Ness R.W."/>
            <person name="Keightley P.D."/>
        </authorList>
    </citation>
    <scope>NUCLEOTIDE SEQUENCE</scope>
    <source>
        <strain evidence="9">SAG 7.73</strain>
    </source>
</reference>
<proteinExistence type="inferred from homology"/>
<dbReference type="GO" id="GO:0016020">
    <property type="term" value="C:membrane"/>
    <property type="evidence" value="ECO:0007669"/>
    <property type="project" value="UniProtKB-SubCell"/>
</dbReference>